<dbReference type="GeneID" id="115877207"/>
<feature type="compositionally biased region" description="Basic and acidic residues" evidence="1">
    <location>
        <begin position="60"/>
        <end position="70"/>
    </location>
</feature>
<name>A0A6J2XD25_SITOR</name>
<dbReference type="KEGG" id="soy:115877207"/>
<sequence>MHNSKTHKPHRPRHKDVSKQHNSKPKKHHRKHHRSKNVLDPIQETSVEKIHVDQNACGDFAKDNVKNVAKDKHRRKKKVKKNSEKCKSEENNDNAIKDQNKHSENKKARKTSADIQKEDKKCHQDQSTTMKEEEIRKIVESNMKNYFAKFQHILDKKLDGFMQFAKKDNEKSIPKLDENEPPKSKTRESKRSDSADVKKERKYKDEIVNEVLKKLRKEERKT</sequence>
<feature type="compositionally biased region" description="Basic residues" evidence="1">
    <location>
        <begin position="1"/>
        <end position="36"/>
    </location>
</feature>
<feature type="compositionally biased region" description="Basic and acidic residues" evidence="1">
    <location>
        <begin position="81"/>
        <end position="133"/>
    </location>
</feature>
<proteinExistence type="predicted"/>
<keyword evidence="2" id="KW-1185">Reference proteome</keyword>
<organism evidence="2 3">
    <name type="scientific">Sitophilus oryzae</name>
    <name type="common">Rice weevil</name>
    <name type="synonym">Curculio oryzae</name>
    <dbReference type="NCBI Taxonomy" id="7048"/>
    <lineage>
        <taxon>Eukaryota</taxon>
        <taxon>Metazoa</taxon>
        <taxon>Ecdysozoa</taxon>
        <taxon>Arthropoda</taxon>
        <taxon>Hexapoda</taxon>
        <taxon>Insecta</taxon>
        <taxon>Pterygota</taxon>
        <taxon>Neoptera</taxon>
        <taxon>Endopterygota</taxon>
        <taxon>Coleoptera</taxon>
        <taxon>Polyphaga</taxon>
        <taxon>Cucujiformia</taxon>
        <taxon>Curculionidae</taxon>
        <taxon>Dryophthorinae</taxon>
        <taxon>Sitophilus</taxon>
    </lineage>
</organism>
<dbReference type="RefSeq" id="XP_030749228.1">
    <property type="nucleotide sequence ID" value="XM_030893368.1"/>
</dbReference>
<dbReference type="InParanoid" id="A0A6J2XD25"/>
<feature type="region of interest" description="Disordered" evidence="1">
    <location>
        <begin position="1"/>
        <end position="133"/>
    </location>
</feature>
<protein>
    <submittedName>
        <fullName evidence="3">rRNA biogenesis protein RRP36-like</fullName>
    </submittedName>
</protein>
<feature type="compositionally biased region" description="Basic residues" evidence="1">
    <location>
        <begin position="71"/>
        <end position="80"/>
    </location>
</feature>
<evidence type="ECO:0000256" key="1">
    <source>
        <dbReference type="SAM" id="MobiDB-lite"/>
    </source>
</evidence>
<evidence type="ECO:0000313" key="2">
    <source>
        <dbReference type="Proteomes" id="UP000504635"/>
    </source>
</evidence>
<gene>
    <name evidence="3" type="primary">LOC115877207</name>
</gene>
<dbReference type="AlphaFoldDB" id="A0A6J2XD25"/>
<evidence type="ECO:0000313" key="3">
    <source>
        <dbReference type="RefSeq" id="XP_030749228.1"/>
    </source>
</evidence>
<accession>A0A6J2XD25</accession>
<dbReference type="Proteomes" id="UP000504635">
    <property type="component" value="Unplaced"/>
</dbReference>
<reference evidence="3" key="1">
    <citation type="submission" date="2025-08" db="UniProtKB">
        <authorList>
            <consortium name="RefSeq"/>
        </authorList>
    </citation>
    <scope>IDENTIFICATION</scope>
    <source>
        <tissue evidence="3">Gonads</tissue>
    </source>
</reference>
<feature type="region of interest" description="Disordered" evidence="1">
    <location>
        <begin position="167"/>
        <end position="201"/>
    </location>
</feature>